<dbReference type="Proteomes" id="UP000306319">
    <property type="component" value="Unassembled WGS sequence"/>
</dbReference>
<name>A0AC61RER8_9BACT</name>
<evidence type="ECO:0000313" key="2">
    <source>
        <dbReference type="Proteomes" id="UP000306319"/>
    </source>
</evidence>
<reference evidence="1" key="1">
    <citation type="submission" date="2019-04" db="EMBL/GenBank/DDBJ databases">
        <title>Microbes associate with the intestines of laboratory mice.</title>
        <authorList>
            <person name="Navarre W."/>
            <person name="Wong E."/>
            <person name="Huang K."/>
            <person name="Tropini C."/>
            <person name="Ng K."/>
            <person name="Yu B."/>
        </authorList>
    </citation>
    <scope>NUCLEOTIDE SEQUENCE</scope>
    <source>
        <strain evidence="1">NM04_E33</strain>
    </source>
</reference>
<evidence type="ECO:0000313" key="1">
    <source>
        <dbReference type="EMBL" id="TGY78353.1"/>
    </source>
</evidence>
<gene>
    <name evidence="1" type="ORF">E5331_10755</name>
</gene>
<organism evidence="1 2">
    <name type="scientific">Lepagella muris</name>
    <dbReference type="NCBI Taxonomy" id="3032870"/>
    <lineage>
        <taxon>Bacteria</taxon>
        <taxon>Pseudomonadati</taxon>
        <taxon>Bacteroidota</taxon>
        <taxon>Bacteroidia</taxon>
        <taxon>Bacteroidales</taxon>
        <taxon>Muribaculaceae</taxon>
        <taxon>Lepagella</taxon>
    </lineage>
</organism>
<sequence length="597" mass="66799">MRIIFCIVILWIGMVLSIPIGGKPALRRSVVVSQPDGSTLCVVRTGNAHCNDVFTEDGYLLQYDETLGYVYAEVDRDASLTASGVVAHDAHCRKVDEMEYLKGYDADAISEALAYKYQEYERGLTVSGATRGMGLYSDAFPRKGEQKGLVILAEFQDVKFNSKTREDSKVDTYSYFHDMLNKPGFDMFGSNGSARDWFVENSGGIFIPTFDVFGPIELSNTMEYYGSNNAAGMDRRGADMVIEACKKLDAEIDFSEYDRDGDGYVDNVYIFYAGLGEADSNESDSLWPCNWTLTQAGKRPFTLDGVRIDRFAYSNETYDDLRRPDGIGTFVHEFSHVLGLPDLYPTATYSSKRDTPLTPWEYSVMDYGSYNDNGLTPPNYSAYERYALDWLVPSEIEEGENEIENIEESNRAIILRTSKDSEYYLLENRQLKGWDKALPAAGMLAWHVDYVPLVFSGNKVNNDKQHQHVELVKANGATDGRHNTLQYLKGFPFPGSSNTVSFGYATIPSLRQWDGASLGVELSGIRIEDGIVRFSAEISESSGITSIDADDHDMETGTAEVEVYDLSGRRWQMKDISSVPGLYIIREGSSVRKIVIK</sequence>
<keyword evidence="1" id="KW-0645">Protease</keyword>
<keyword evidence="2" id="KW-1185">Reference proteome</keyword>
<keyword evidence="1" id="KW-0482">Metalloprotease</keyword>
<protein>
    <submittedName>
        <fullName evidence="1">M6 family metalloprotease domain-containing protein</fullName>
    </submittedName>
</protein>
<proteinExistence type="predicted"/>
<accession>A0AC61RER8</accession>
<dbReference type="EMBL" id="SRYB01000014">
    <property type="protein sequence ID" value="TGY78353.1"/>
    <property type="molecule type" value="Genomic_DNA"/>
</dbReference>
<comment type="caution">
    <text evidence="1">The sequence shown here is derived from an EMBL/GenBank/DDBJ whole genome shotgun (WGS) entry which is preliminary data.</text>
</comment>
<keyword evidence="1" id="KW-0378">Hydrolase</keyword>